<keyword evidence="2" id="KW-1185">Reference proteome</keyword>
<gene>
    <name evidence="1" type="ordered locus">RIEPE_0471</name>
</gene>
<name>D4G8Q3_RIEPU</name>
<dbReference type="KEGG" id="rip:RIEPE_0471"/>
<dbReference type="Proteomes" id="UP000001700">
    <property type="component" value="Chromosome"/>
</dbReference>
<dbReference type="AlphaFoldDB" id="D4G8Q3"/>
<sequence>MKILQYIFQKCFRKLFSRVNGEPYHSCSFLKKFFIIFYKKMFLKLLIS</sequence>
<protein>
    <submittedName>
        <fullName evidence="1">Uncharacterized protein</fullName>
    </submittedName>
</protein>
<evidence type="ECO:0000313" key="2">
    <source>
        <dbReference type="Proteomes" id="UP000001700"/>
    </source>
</evidence>
<reference evidence="1" key="1">
    <citation type="submission" date="2008-05" db="EMBL/GenBank/DDBJ databases">
        <title>Genome sequence of Riesia pediculicola USDA.</title>
        <authorList>
            <person name="Kirkness E.F."/>
        </authorList>
    </citation>
    <scope>NUCLEOTIDE SEQUENCE [LARGE SCALE GENOMIC DNA]</scope>
    <source>
        <strain evidence="1">USDA</strain>
    </source>
</reference>
<proteinExistence type="predicted"/>
<dbReference type="HOGENOM" id="CLU_3157294_0_0_6"/>
<accession>D4G8Q3</accession>
<dbReference type="EMBL" id="CP001085">
    <property type="protein sequence ID" value="ADD79707.1"/>
    <property type="molecule type" value="Genomic_DNA"/>
</dbReference>
<organism evidence="1 2">
    <name type="scientific">Riesia pediculicola (strain USDA)</name>
    <dbReference type="NCBI Taxonomy" id="515618"/>
    <lineage>
        <taxon>Bacteria</taxon>
        <taxon>Pseudomonadati</taxon>
        <taxon>Pseudomonadota</taxon>
        <taxon>Gammaproteobacteria</taxon>
        <taxon>Enterobacterales</taxon>
        <taxon>Enterobacteriaceae</taxon>
        <taxon>Candidatus Riesia</taxon>
    </lineage>
</organism>
<evidence type="ECO:0000313" key="1">
    <source>
        <dbReference type="EMBL" id="ADD79707.1"/>
    </source>
</evidence>